<organism evidence="3 4">
    <name type="scientific">Nocardioides plantarum</name>
    <dbReference type="NCBI Taxonomy" id="29299"/>
    <lineage>
        <taxon>Bacteria</taxon>
        <taxon>Bacillati</taxon>
        <taxon>Actinomycetota</taxon>
        <taxon>Actinomycetes</taxon>
        <taxon>Propionibacteriales</taxon>
        <taxon>Nocardioidaceae</taxon>
        <taxon>Nocardioides</taxon>
    </lineage>
</organism>
<evidence type="ECO:0000313" key="4">
    <source>
        <dbReference type="Proteomes" id="UP001589750"/>
    </source>
</evidence>
<dbReference type="EMBL" id="JBHMDG010000007">
    <property type="protein sequence ID" value="MFB9312571.1"/>
    <property type="molecule type" value="Genomic_DNA"/>
</dbReference>
<dbReference type="NCBIfam" id="TIGR02669">
    <property type="entry name" value="SpoIID_LytB"/>
    <property type="match status" value="1"/>
</dbReference>
<gene>
    <name evidence="3" type="ORF">ACFFRI_05895</name>
</gene>
<comment type="caution">
    <text evidence="3">The sequence shown here is derived from an EMBL/GenBank/DDBJ whole genome shotgun (WGS) entry which is preliminary data.</text>
</comment>
<dbReference type="Pfam" id="PF08486">
    <property type="entry name" value="SpoIID"/>
    <property type="match status" value="1"/>
</dbReference>
<proteinExistence type="predicted"/>
<dbReference type="InterPro" id="IPR013693">
    <property type="entry name" value="SpoIID/LytB_N"/>
</dbReference>
<name>A0ABV5K744_9ACTN</name>
<keyword evidence="1" id="KW-0732">Signal</keyword>
<sequence>MRRLVAATATAAAVALSAHLGLPATAQAADPADPAEPRAATVRLLTNGFGHGRGLSQYGAQARAKLGHTRQEILRFYYPGLATGTSTGSMKVLITADTSSDVVIVDRAGLSVRSLGTGKAYRLDSPVAAKRWKIVAASGGRSTVAWRAATGSWRTWRTLAGQAEFSAGGLPITLVTPTGTKAYRGALRSALPSSSATTRDTVNVVPLESYLRGVVPREVFASWRPAALQAQAVAARTYAAFERNDRSTRYFHVDDTTSSQVYGGYADEVDTTDAAIKATAGQVLTSGGRPAFTQFSASNGGWTAGGSQTYQVARQDNADKVFRGVEDSIAPAELERALPAIGTFVRLDTIRRDGHGEWGGRVTSIRVVGSKATSTLTGDQFRSFFGLNSTWFVVRA</sequence>
<evidence type="ECO:0000259" key="2">
    <source>
        <dbReference type="Pfam" id="PF08486"/>
    </source>
</evidence>
<dbReference type="Proteomes" id="UP001589750">
    <property type="component" value="Unassembled WGS sequence"/>
</dbReference>
<evidence type="ECO:0000256" key="1">
    <source>
        <dbReference type="SAM" id="SignalP"/>
    </source>
</evidence>
<evidence type="ECO:0000313" key="3">
    <source>
        <dbReference type="EMBL" id="MFB9312571.1"/>
    </source>
</evidence>
<keyword evidence="4" id="KW-1185">Reference proteome</keyword>
<dbReference type="InterPro" id="IPR013486">
    <property type="entry name" value="SpoIID/LytB"/>
</dbReference>
<feature type="chain" id="PRO_5045100888" evidence="1">
    <location>
        <begin position="29"/>
        <end position="396"/>
    </location>
</feature>
<accession>A0ABV5K744</accession>
<protein>
    <submittedName>
        <fullName evidence="3">SpoIID/LytB domain-containing protein</fullName>
    </submittedName>
</protein>
<feature type="domain" description="Sporulation stage II protein D amidase enhancer LytB N-terminal" evidence="2">
    <location>
        <begin position="198"/>
        <end position="285"/>
    </location>
</feature>
<dbReference type="RefSeq" id="WP_140007597.1">
    <property type="nucleotide sequence ID" value="NZ_JBHMDG010000007.1"/>
</dbReference>
<reference evidence="3 4" key="1">
    <citation type="submission" date="2024-09" db="EMBL/GenBank/DDBJ databases">
        <authorList>
            <person name="Sun Q."/>
            <person name="Mori K."/>
        </authorList>
    </citation>
    <scope>NUCLEOTIDE SEQUENCE [LARGE SCALE GENOMIC DNA]</scope>
    <source>
        <strain evidence="3 4">JCM 9626</strain>
    </source>
</reference>
<feature type="signal peptide" evidence="1">
    <location>
        <begin position="1"/>
        <end position="28"/>
    </location>
</feature>